<accession>A0A315ZJE7</accession>
<proteinExistence type="predicted"/>
<dbReference type="AlphaFoldDB" id="A0A315ZJE7"/>
<sequence length="122" mass="14274">MDNSEKKAFLLLKAVILHFHGADNDDNKVLLETASQLDAQSELEWVETFISDDYLTCFERATDYLNDFMPSISPEKRVDYLYKVWLAQEKQSYVSEMVANAMLNMARDWQIIMQFVPLIKNK</sequence>
<keyword evidence="2" id="KW-1185">Reference proteome</keyword>
<reference evidence="1 2" key="1">
    <citation type="submission" date="2018-03" db="EMBL/GenBank/DDBJ databases">
        <title>Genomic Encyclopedia of Archaeal and Bacterial Type Strains, Phase II (KMG-II): from individual species to whole genera.</title>
        <authorList>
            <person name="Goeker M."/>
        </authorList>
    </citation>
    <scope>NUCLEOTIDE SEQUENCE [LARGE SCALE GENOMIC DNA]</scope>
    <source>
        <strain evidence="1 2">DSM 28229</strain>
    </source>
</reference>
<dbReference type="OrthoDB" id="955005at2"/>
<dbReference type="Proteomes" id="UP000245535">
    <property type="component" value="Unassembled WGS sequence"/>
</dbReference>
<dbReference type="EMBL" id="QGDO01000001">
    <property type="protein sequence ID" value="PWJ44958.1"/>
    <property type="molecule type" value="Genomic_DNA"/>
</dbReference>
<evidence type="ECO:0000313" key="1">
    <source>
        <dbReference type="EMBL" id="PWJ44958.1"/>
    </source>
</evidence>
<evidence type="ECO:0000313" key="2">
    <source>
        <dbReference type="Proteomes" id="UP000245535"/>
    </source>
</evidence>
<dbReference type="RefSeq" id="WP_109616419.1">
    <property type="nucleotide sequence ID" value="NZ_QGDO01000001.1"/>
</dbReference>
<name>A0A315ZJE7_SEDFL</name>
<organism evidence="1 2">
    <name type="scientific">Sediminitomix flava</name>
    <dbReference type="NCBI Taxonomy" id="379075"/>
    <lineage>
        <taxon>Bacteria</taxon>
        <taxon>Pseudomonadati</taxon>
        <taxon>Bacteroidota</taxon>
        <taxon>Cytophagia</taxon>
        <taxon>Cytophagales</taxon>
        <taxon>Flammeovirgaceae</taxon>
        <taxon>Sediminitomix</taxon>
    </lineage>
</organism>
<protein>
    <submittedName>
        <fullName evidence="1">Uncharacterized protein</fullName>
    </submittedName>
</protein>
<comment type="caution">
    <text evidence="1">The sequence shown here is derived from an EMBL/GenBank/DDBJ whole genome shotgun (WGS) entry which is preliminary data.</text>
</comment>
<gene>
    <name evidence="1" type="ORF">BC781_1011351</name>
</gene>